<dbReference type="InterPro" id="IPR046867">
    <property type="entry name" value="AldOxase/xan_DH_MoCoBD2"/>
</dbReference>
<dbReference type="EMBL" id="JAHJDP010000119">
    <property type="protein sequence ID" value="MBU2693341.1"/>
    <property type="molecule type" value="Genomic_DNA"/>
</dbReference>
<dbReference type="Pfam" id="PF20256">
    <property type="entry name" value="MoCoBD_2"/>
    <property type="match status" value="2"/>
</dbReference>
<dbReference type="PROSITE" id="PS51318">
    <property type="entry name" value="TAT"/>
    <property type="match status" value="1"/>
</dbReference>
<dbReference type="InterPro" id="IPR037165">
    <property type="entry name" value="AldOxase/xan_DH_Mopterin-bd_sf"/>
</dbReference>
<organism evidence="2 3">
    <name type="scientific">Eiseniibacteriota bacterium</name>
    <dbReference type="NCBI Taxonomy" id="2212470"/>
    <lineage>
        <taxon>Bacteria</taxon>
        <taxon>Candidatus Eiseniibacteriota</taxon>
    </lineage>
</organism>
<sequence length="717" mass="77721">MENESERHPESAAADAGLSLKRRDFLKLVGGGIIVLFTVGDWPVPPAEAQRGRPYPSDPNAYLRIDEDGRITIFTGKIEMGQGVVTSLAQMAAEELRVSLESIQMVMGDTDLCPWDMGTFGSMTTRFFGPALRAAAAEARDILMSLAADHLQVPQQELTAENGFIFSVADPKKKVSFGQLAQGRQIVRTTDGAARLTSVQNFKVMGTSALRGDARDKVTGKALYAGDIRVPEMLYAKLLRPPAHDAVLKSVDTSAAERWPGARLVTDGDLIAVLHADPEEAAKALHSIKAVYDIPEPEVDDKTIFDYLIKAAPPAAERDPRGDLAAGERAAASIVQVRYLDGYVAHAPMETHTALAKPENGRMTIWPSTQTPFPTQERIADALGMPPENVRVITPFVGGGFGGKSAGRQAEEAARLALITGRPVQVMWDRAEEFFYDTFRPAAVVDIRSGVDAAGKICLWDYTVYFAGVRGSDQYYDVPNNLIKVHGDWMGGSTGAHPFAVGPWRAPGANTNTFAKESQIDIMAARAGVDPLEFRLNNISDARMVRVLKAAAERFRWEKITSPSGRGWGIACGIDAGTYVAVIGEVEVNKESGKIRARRIVCAQDMGIVVNPEGATIQMEGCLTMGLGYALSEDIRFKGGRILDENFDTYELPRFSSLPEIETILIENDQLSPQGGGEPAIICMGAVMANALFDATGTRLHQMPMTPERVLEGLKRG</sequence>
<dbReference type="Proteomes" id="UP000777784">
    <property type="component" value="Unassembled WGS sequence"/>
</dbReference>
<dbReference type="Pfam" id="PF02738">
    <property type="entry name" value="MoCoBD_1"/>
    <property type="match status" value="1"/>
</dbReference>
<accession>A0A948W934</accession>
<dbReference type="InterPro" id="IPR000674">
    <property type="entry name" value="Ald_Oxase/Xan_DH_a/b"/>
</dbReference>
<dbReference type="InterPro" id="IPR012368">
    <property type="entry name" value="OxRdtase_Mopterin-bd_su_IorB"/>
</dbReference>
<dbReference type="PANTHER" id="PTHR47495:SF1">
    <property type="entry name" value="BLL3820 PROTEIN"/>
    <property type="match status" value="1"/>
</dbReference>
<dbReference type="SMART" id="SM01008">
    <property type="entry name" value="Ald_Xan_dh_C"/>
    <property type="match status" value="1"/>
</dbReference>
<dbReference type="Gene3D" id="3.90.1170.50">
    <property type="entry name" value="Aldehyde oxidase/xanthine dehydrogenase, a/b hammerhead"/>
    <property type="match status" value="1"/>
</dbReference>
<gene>
    <name evidence="2" type="ORF">KJ970_20675</name>
</gene>
<reference evidence="2" key="1">
    <citation type="submission" date="2021-05" db="EMBL/GenBank/DDBJ databases">
        <title>Energy efficiency and biological interactions define the core microbiome of deep oligotrophic groundwater.</title>
        <authorList>
            <person name="Mehrshad M."/>
            <person name="Lopez-Fernandez M."/>
            <person name="Bell E."/>
            <person name="Bernier-Latmani R."/>
            <person name="Bertilsson S."/>
            <person name="Dopson M."/>
        </authorList>
    </citation>
    <scope>NUCLEOTIDE SEQUENCE</scope>
    <source>
        <strain evidence="2">Modern_marine.mb.64</strain>
    </source>
</reference>
<comment type="caution">
    <text evidence="2">The sequence shown here is derived from an EMBL/GenBank/DDBJ whole genome shotgun (WGS) entry which is preliminary data.</text>
</comment>
<dbReference type="PIRSF" id="PIRSF036389">
    <property type="entry name" value="IOR_B"/>
    <property type="match status" value="1"/>
</dbReference>
<dbReference type="SUPFAM" id="SSF56003">
    <property type="entry name" value="Molybdenum cofactor-binding domain"/>
    <property type="match status" value="2"/>
</dbReference>
<evidence type="ECO:0000313" key="3">
    <source>
        <dbReference type="Proteomes" id="UP000777784"/>
    </source>
</evidence>
<protein>
    <submittedName>
        <fullName evidence="2">Molybdopterin-dependent oxidoreductase</fullName>
    </submittedName>
</protein>
<dbReference type="InterPro" id="IPR006311">
    <property type="entry name" value="TAT_signal"/>
</dbReference>
<feature type="domain" description="Aldehyde oxidase/xanthine dehydrogenase a/b hammerhead" evidence="1">
    <location>
        <begin position="219"/>
        <end position="296"/>
    </location>
</feature>
<dbReference type="PANTHER" id="PTHR47495">
    <property type="entry name" value="ALDEHYDE DEHYDROGENASE"/>
    <property type="match status" value="1"/>
</dbReference>
<evidence type="ECO:0000259" key="1">
    <source>
        <dbReference type="SMART" id="SM01008"/>
    </source>
</evidence>
<dbReference type="AlphaFoldDB" id="A0A948W934"/>
<dbReference type="InterPro" id="IPR008274">
    <property type="entry name" value="AldOxase/xan_DH_MoCoBD1"/>
</dbReference>
<dbReference type="GO" id="GO:0016491">
    <property type="term" value="F:oxidoreductase activity"/>
    <property type="evidence" value="ECO:0007669"/>
    <property type="project" value="InterPro"/>
</dbReference>
<dbReference type="Gene3D" id="3.30.365.10">
    <property type="entry name" value="Aldehyde oxidase/xanthine dehydrogenase, molybdopterin binding domain"/>
    <property type="match status" value="4"/>
</dbReference>
<dbReference type="InterPro" id="IPR052516">
    <property type="entry name" value="N-heterocyclic_Hydroxylase"/>
</dbReference>
<evidence type="ECO:0000313" key="2">
    <source>
        <dbReference type="EMBL" id="MBU2693341.1"/>
    </source>
</evidence>
<name>A0A948W934_UNCEI</name>
<proteinExistence type="predicted"/>